<evidence type="ECO:0000256" key="1">
    <source>
        <dbReference type="SAM" id="MobiDB-lite"/>
    </source>
</evidence>
<feature type="region of interest" description="Disordered" evidence="1">
    <location>
        <begin position="1"/>
        <end position="71"/>
    </location>
</feature>
<reference evidence="3 4" key="1">
    <citation type="submission" date="2020-08" db="EMBL/GenBank/DDBJ databases">
        <title>Sequencing the genomes of 1000 actinobacteria strains.</title>
        <authorList>
            <person name="Klenk H.-P."/>
        </authorList>
    </citation>
    <scope>NUCLEOTIDE SEQUENCE [LARGE SCALE GENOMIC DNA]</scope>
    <source>
        <strain evidence="3 4">DSM 43582</strain>
    </source>
</reference>
<dbReference type="EMBL" id="JACHIT010000001">
    <property type="protein sequence ID" value="MBB5914147.1"/>
    <property type="molecule type" value="Genomic_DNA"/>
</dbReference>
<proteinExistence type="predicted"/>
<name>A0A7W9UIG0_9NOCA</name>
<feature type="compositionally biased region" description="Gly residues" evidence="1">
    <location>
        <begin position="1"/>
        <end position="14"/>
    </location>
</feature>
<comment type="caution">
    <text evidence="3">The sequence shown here is derived from an EMBL/GenBank/DDBJ whole genome shotgun (WGS) entry which is preliminary data.</text>
</comment>
<keyword evidence="2" id="KW-1133">Transmembrane helix</keyword>
<protein>
    <recommendedName>
        <fullName evidence="5">Lumazine-binding protein</fullName>
    </recommendedName>
</protein>
<evidence type="ECO:0000313" key="3">
    <source>
        <dbReference type="EMBL" id="MBB5914147.1"/>
    </source>
</evidence>
<keyword evidence="4" id="KW-1185">Reference proteome</keyword>
<dbReference type="Proteomes" id="UP000540412">
    <property type="component" value="Unassembled WGS sequence"/>
</dbReference>
<dbReference type="Gene3D" id="3.10.450.50">
    <property type="match status" value="1"/>
</dbReference>
<evidence type="ECO:0008006" key="5">
    <source>
        <dbReference type="Google" id="ProtNLM"/>
    </source>
</evidence>
<dbReference type="SUPFAM" id="SSF54427">
    <property type="entry name" value="NTF2-like"/>
    <property type="match status" value="1"/>
</dbReference>
<organism evidence="3 4">
    <name type="scientific">Nocardia transvalensis</name>
    <dbReference type="NCBI Taxonomy" id="37333"/>
    <lineage>
        <taxon>Bacteria</taxon>
        <taxon>Bacillati</taxon>
        <taxon>Actinomycetota</taxon>
        <taxon>Actinomycetes</taxon>
        <taxon>Mycobacteriales</taxon>
        <taxon>Nocardiaceae</taxon>
        <taxon>Nocardia</taxon>
    </lineage>
</organism>
<dbReference type="AlphaFoldDB" id="A0A7W9UIG0"/>
<evidence type="ECO:0000313" key="4">
    <source>
        <dbReference type="Proteomes" id="UP000540412"/>
    </source>
</evidence>
<dbReference type="RefSeq" id="WP_157185662.1">
    <property type="nucleotide sequence ID" value="NZ_JACHIT010000001.1"/>
</dbReference>
<evidence type="ECO:0000256" key="2">
    <source>
        <dbReference type="SAM" id="Phobius"/>
    </source>
</evidence>
<keyword evidence="2" id="KW-0472">Membrane</keyword>
<dbReference type="InterPro" id="IPR032710">
    <property type="entry name" value="NTF2-like_dom_sf"/>
</dbReference>
<accession>A0A7W9UIG0</accession>
<feature type="transmembrane region" description="Helical" evidence="2">
    <location>
        <begin position="78"/>
        <end position="101"/>
    </location>
</feature>
<keyword evidence="2" id="KW-0812">Transmembrane</keyword>
<sequence length="219" mass="22383">MAGLQGSQGAGPQGEPGRAGAVRPPVRPRQTASAPSPADAHPTSAHPIPPQPRTVAPPQHVPPAGPAAQQGGGTNKRWLIIAGAAVVVVAAVIAAVVGLAGSGTDNSPEGKVKSAISSYADALDGGNLSELRAATCGPLHDFYQNIAPDQFAGVYKLSVDQKKVPRVDSVDSVQITGDKAVAQATVYTEADPNNRIARTFDLQQTPDGWKVCDPPNAAR</sequence>
<gene>
    <name evidence="3" type="ORF">BJY24_003014</name>
</gene>